<dbReference type="OrthoDB" id="9786526at2"/>
<dbReference type="SUPFAM" id="SSF53850">
    <property type="entry name" value="Periplasmic binding protein-like II"/>
    <property type="match status" value="1"/>
</dbReference>
<keyword evidence="3" id="KW-0238">DNA-binding</keyword>
<dbReference type="SUPFAM" id="SSF46785">
    <property type="entry name" value="Winged helix' DNA-binding domain"/>
    <property type="match status" value="1"/>
</dbReference>
<feature type="domain" description="HTH lysR-type" evidence="5">
    <location>
        <begin position="1"/>
        <end position="59"/>
    </location>
</feature>
<keyword evidence="4" id="KW-0804">Transcription</keyword>
<dbReference type="FunFam" id="1.10.10.10:FF:000001">
    <property type="entry name" value="LysR family transcriptional regulator"/>
    <property type="match status" value="1"/>
</dbReference>
<dbReference type="GO" id="GO:0003700">
    <property type="term" value="F:DNA-binding transcription factor activity"/>
    <property type="evidence" value="ECO:0007669"/>
    <property type="project" value="InterPro"/>
</dbReference>
<accession>A0A345PB77</accession>
<dbReference type="PROSITE" id="PS50931">
    <property type="entry name" value="HTH_LYSR"/>
    <property type="match status" value="1"/>
</dbReference>
<organism evidence="6 7">
    <name type="scientific">Aquirhabdus parva</name>
    <dbReference type="NCBI Taxonomy" id="2283318"/>
    <lineage>
        <taxon>Bacteria</taxon>
        <taxon>Pseudomonadati</taxon>
        <taxon>Pseudomonadota</taxon>
        <taxon>Gammaproteobacteria</taxon>
        <taxon>Moraxellales</taxon>
        <taxon>Moraxellaceae</taxon>
        <taxon>Aquirhabdus</taxon>
    </lineage>
</organism>
<dbReference type="Gene3D" id="1.10.10.10">
    <property type="entry name" value="Winged helix-like DNA-binding domain superfamily/Winged helix DNA-binding domain"/>
    <property type="match status" value="1"/>
</dbReference>
<dbReference type="PANTHER" id="PTHR30537">
    <property type="entry name" value="HTH-TYPE TRANSCRIPTIONAL REGULATOR"/>
    <property type="match status" value="1"/>
</dbReference>
<dbReference type="InterPro" id="IPR005119">
    <property type="entry name" value="LysR_subst-bd"/>
</dbReference>
<sequence>MDQLQAMQVFVRVCESGSFTHASDVLGISRAAASNAIQQLEGQLQTRLLNRTTRHVQLTADGQTYFERCIRLLADFAETQVLFQQSDQKPRGKLRVDVPSRIARCVIVPALPDFFERYPDIELQLDVTDRQIDLFREGVDCVVRGGQSQDHNLISVNLGMLAQSNCASPSYIDHYGLPLAIEDLEKHWMVSYASPLTGQVYDWEYQRNGILKTINMKSRLTVNNVEAYIASAIAGLGLIQIPSYDVAAEIKQGMLMPVLLDYPPDQLQLNILYPRWRQLSQPVQVFTAWMREQFASRMV</sequence>
<keyword evidence="2" id="KW-0805">Transcription regulation</keyword>
<gene>
    <name evidence="6" type="ORF">HYN46_04420</name>
</gene>
<dbReference type="GO" id="GO:0006351">
    <property type="term" value="P:DNA-templated transcription"/>
    <property type="evidence" value="ECO:0007669"/>
    <property type="project" value="TreeGrafter"/>
</dbReference>
<dbReference type="Gene3D" id="3.40.190.290">
    <property type="match status" value="1"/>
</dbReference>
<dbReference type="RefSeq" id="WP_114900600.1">
    <property type="nucleotide sequence ID" value="NZ_CP031222.1"/>
</dbReference>
<keyword evidence="7" id="KW-1185">Reference proteome</keyword>
<dbReference type="KEGG" id="mbah:HYN46_04420"/>
<evidence type="ECO:0000259" key="5">
    <source>
        <dbReference type="PROSITE" id="PS50931"/>
    </source>
</evidence>
<dbReference type="InterPro" id="IPR000847">
    <property type="entry name" value="LysR_HTH_N"/>
</dbReference>
<dbReference type="GO" id="GO:0043565">
    <property type="term" value="F:sequence-specific DNA binding"/>
    <property type="evidence" value="ECO:0007669"/>
    <property type="project" value="TreeGrafter"/>
</dbReference>
<dbReference type="AlphaFoldDB" id="A0A345PB77"/>
<dbReference type="Pfam" id="PF03466">
    <property type="entry name" value="LysR_substrate"/>
    <property type="match status" value="1"/>
</dbReference>
<reference evidence="6 7" key="1">
    <citation type="submission" date="2018-07" db="EMBL/GenBank/DDBJ databases">
        <title>Genome sequencing of Moraxellaceae gen. HYN0046.</title>
        <authorList>
            <person name="Kim M."/>
            <person name="Yi H."/>
        </authorList>
    </citation>
    <scope>NUCLEOTIDE SEQUENCE [LARGE SCALE GENOMIC DNA]</scope>
    <source>
        <strain evidence="6 7">HYN0046</strain>
    </source>
</reference>
<evidence type="ECO:0000256" key="1">
    <source>
        <dbReference type="ARBA" id="ARBA00009437"/>
    </source>
</evidence>
<protein>
    <submittedName>
        <fullName evidence="6">LysR family transcriptional regulator</fullName>
    </submittedName>
</protein>
<evidence type="ECO:0000256" key="2">
    <source>
        <dbReference type="ARBA" id="ARBA00023015"/>
    </source>
</evidence>
<dbReference type="CDD" id="cd08472">
    <property type="entry name" value="PBP2_CrgA_like_3"/>
    <property type="match status" value="1"/>
</dbReference>
<evidence type="ECO:0000313" key="7">
    <source>
        <dbReference type="Proteomes" id="UP000253940"/>
    </source>
</evidence>
<dbReference type="InterPro" id="IPR036390">
    <property type="entry name" value="WH_DNA-bd_sf"/>
</dbReference>
<dbReference type="InterPro" id="IPR058163">
    <property type="entry name" value="LysR-type_TF_proteobact-type"/>
</dbReference>
<evidence type="ECO:0000313" key="6">
    <source>
        <dbReference type="EMBL" id="AXI04536.1"/>
    </source>
</evidence>
<dbReference type="EMBL" id="CP031222">
    <property type="protein sequence ID" value="AXI04536.1"/>
    <property type="molecule type" value="Genomic_DNA"/>
</dbReference>
<dbReference type="PANTHER" id="PTHR30537:SF72">
    <property type="entry name" value="LYSR FAMILY TRANSCRIPTIONAL REGULATOR"/>
    <property type="match status" value="1"/>
</dbReference>
<dbReference type="FunFam" id="3.40.190.290:FF:000001">
    <property type="entry name" value="Transcriptional regulator, LysR family"/>
    <property type="match status" value="1"/>
</dbReference>
<comment type="similarity">
    <text evidence="1">Belongs to the LysR transcriptional regulatory family.</text>
</comment>
<proteinExistence type="inferred from homology"/>
<dbReference type="Pfam" id="PF00126">
    <property type="entry name" value="HTH_1"/>
    <property type="match status" value="1"/>
</dbReference>
<evidence type="ECO:0000256" key="3">
    <source>
        <dbReference type="ARBA" id="ARBA00023125"/>
    </source>
</evidence>
<dbReference type="Proteomes" id="UP000253940">
    <property type="component" value="Chromosome"/>
</dbReference>
<evidence type="ECO:0000256" key="4">
    <source>
        <dbReference type="ARBA" id="ARBA00023163"/>
    </source>
</evidence>
<dbReference type="InterPro" id="IPR036388">
    <property type="entry name" value="WH-like_DNA-bd_sf"/>
</dbReference>
<name>A0A345PB77_9GAMM</name>